<dbReference type="OrthoDB" id="9789139at2"/>
<organism evidence="2 3">
    <name type="scientific">Cognatiyoonia sediminum</name>
    <dbReference type="NCBI Taxonomy" id="1508389"/>
    <lineage>
        <taxon>Bacteria</taxon>
        <taxon>Pseudomonadati</taxon>
        <taxon>Pseudomonadota</taxon>
        <taxon>Alphaproteobacteria</taxon>
        <taxon>Rhodobacterales</taxon>
        <taxon>Paracoccaceae</taxon>
        <taxon>Cognatiyoonia</taxon>
    </lineage>
</organism>
<proteinExistence type="predicted"/>
<dbReference type="EMBL" id="FQXB01000001">
    <property type="protein sequence ID" value="SHG94131.1"/>
    <property type="molecule type" value="Genomic_DNA"/>
</dbReference>
<gene>
    <name evidence="2" type="ORF">SAMN05444003_1641</name>
</gene>
<dbReference type="CDD" id="cd10033">
    <property type="entry name" value="UDG_like"/>
    <property type="match status" value="1"/>
</dbReference>
<name>A0A1M5NX84_9RHOB</name>
<dbReference type="STRING" id="1508389.SAMN05444003_1641"/>
<reference evidence="2 3" key="1">
    <citation type="submission" date="2016-11" db="EMBL/GenBank/DDBJ databases">
        <authorList>
            <person name="Jaros S."/>
            <person name="Januszkiewicz K."/>
            <person name="Wedrychowicz H."/>
        </authorList>
    </citation>
    <scope>NUCLEOTIDE SEQUENCE [LARGE SCALE GENOMIC DNA]</scope>
    <source>
        <strain evidence="2 3">DSM 28715</strain>
    </source>
</reference>
<protein>
    <submittedName>
        <fullName evidence="2">Uracil-DNA glycosylase</fullName>
    </submittedName>
</protein>
<dbReference type="AlphaFoldDB" id="A0A1M5NX84"/>
<dbReference type="PANTHER" id="PTHR42160:SF1">
    <property type="entry name" value="URACIL-DNA GLYCOSYLASE SUPERFAMILY PROTEIN"/>
    <property type="match status" value="1"/>
</dbReference>
<evidence type="ECO:0000313" key="2">
    <source>
        <dbReference type="EMBL" id="SHG94131.1"/>
    </source>
</evidence>
<accession>A0A1M5NX84</accession>
<keyword evidence="3" id="KW-1185">Reference proteome</keyword>
<dbReference type="Proteomes" id="UP000184074">
    <property type="component" value="Unassembled WGS sequence"/>
</dbReference>
<evidence type="ECO:0000313" key="3">
    <source>
        <dbReference type="Proteomes" id="UP000184074"/>
    </source>
</evidence>
<feature type="domain" description="Uracil-DNA glycosylase-like" evidence="1">
    <location>
        <begin position="30"/>
        <end position="187"/>
    </location>
</feature>
<dbReference type="SMART" id="SM00987">
    <property type="entry name" value="UreE_C"/>
    <property type="match status" value="1"/>
</dbReference>
<dbReference type="Gene3D" id="3.40.470.10">
    <property type="entry name" value="Uracil-DNA glycosylase-like domain"/>
    <property type="match status" value="1"/>
</dbReference>
<dbReference type="Pfam" id="PF03167">
    <property type="entry name" value="UDG"/>
    <property type="match status" value="1"/>
</dbReference>
<dbReference type="InterPro" id="IPR036895">
    <property type="entry name" value="Uracil-DNA_glycosylase-like_sf"/>
</dbReference>
<dbReference type="SUPFAM" id="SSF52141">
    <property type="entry name" value="Uracil-DNA glycosylase-like"/>
    <property type="match status" value="1"/>
</dbReference>
<dbReference type="PANTHER" id="PTHR42160">
    <property type="entry name" value="URACIL-DNA GLYCOSYLASE SUPERFAMILY PROTEIN"/>
    <property type="match status" value="1"/>
</dbReference>
<dbReference type="InterPro" id="IPR005122">
    <property type="entry name" value="Uracil-DNA_glycosylase-like"/>
</dbReference>
<dbReference type="InterPro" id="IPR047124">
    <property type="entry name" value="HI_0220.2"/>
</dbReference>
<dbReference type="SMART" id="SM00986">
    <property type="entry name" value="UDG"/>
    <property type="match status" value="1"/>
</dbReference>
<sequence length="196" mass="21919">MNTNHDFSELLKRISACTICDGLELGPNPIFQIDQNAKILIVGQAPGRITHTKNRPFDDPSGDRLRRWLGVDRTTFYNDPRMGIFPMGLCFPGGGKGGDAPPRKECADTWRLPVLSHLRQVELTILMGRYAIDWHAPKHKRSSVAGAVSSIDPAIAKSIILPHPSPRNMRWFKNHPWFDAEIIPALQKRVAAILSP</sequence>
<evidence type="ECO:0000259" key="1">
    <source>
        <dbReference type="SMART" id="SM00986"/>
    </source>
</evidence>